<dbReference type="AlphaFoldDB" id="A0A2R6C9S1"/>
<dbReference type="Pfam" id="PF12802">
    <property type="entry name" value="MarR_2"/>
    <property type="match status" value="1"/>
</dbReference>
<dbReference type="EMBL" id="NEXF01000214">
    <property type="protein sequence ID" value="PSO07631.1"/>
    <property type="molecule type" value="Genomic_DNA"/>
</dbReference>
<evidence type="ECO:0000313" key="3">
    <source>
        <dbReference type="Proteomes" id="UP000242015"/>
    </source>
</evidence>
<sequence length="219" mass="25758">MAPQATYEYYNLPSYKSFFIPDSLRKKNYDSYVYSRKPGPKDGWNGLTLKILNYIAKRNGCSIKDLCNVFNIARQNIHYHIHKLLKLGLIERWPANAKKHNPYVIYVICCRESSPFFLNGSPLNGLNSSKKAPALKILQILSIKPQTPKMLREKLQIKERTLRYYINKLIKLGLVVRAGGNHCKYAHLILCSKPVYLQHSHKYTKYHRRYRNYRRRIPS</sequence>
<organism evidence="2 3">
    <name type="scientific">Candidatus Marsarchaeota G2 archaeon BE_D</name>
    <dbReference type="NCBI Taxonomy" id="1978158"/>
    <lineage>
        <taxon>Archaea</taxon>
        <taxon>Candidatus Marsarchaeota</taxon>
        <taxon>Candidatus Marsarchaeota group 2</taxon>
    </lineage>
</organism>
<accession>A0A2R6C9S1</accession>
<proteinExistence type="predicted"/>
<feature type="domain" description="HTH marR-type" evidence="1">
    <location>
        <begin position="50"/>
        <end position="92"/>
    </location>
</feature>
<gene>
    <name evidence="2" type="ORF">B9Q04_09820</name>
</gene>
<reference evidence="2 3" key="1">
    <citation type="submission" date="2017-04" db="EMBL/GenBank/DDBJ databases">
        <title>Novel microbial lineages endemic to geothermal iron-oxide mats fill important gaps in the evolutionary history of Archaea.</title>
        <authorList>
            <person name="Jay Z.J."/>
            <person name="Beam J.P."/>
            <person name="Dlakic M."/>
            <person name="Rusch D.B."/>
            <person name="Kozubal M.A."/>
            <person name="Inskeep W.P."/>
        </authorList>
    </citation>
    <scope>NUCLEOTIDE SEQUENCE [LARGE SCALE GENOMIC DNA]</scope>
    <source>
        <strain evidence="2">BE_D</strain>
    </source>
</reference>
<comment type="caution">
    <text evidence="2">The sequence shown here is derived from an EMBL/GenBank/DDBJ whole genome shotgun (WGS) entry which is preliminary data.</text>
</comment>
<dbReference type="InterPro" id="IPR036388">
    <property type="entry name" value="WH-like_DNA-bd_sf"/>
</dbReference>
<dbReference type="GO" id="GO:0003700">
    <property type="term" value="F:DNA-binding transcription factor activity"/>
    <property type="evidence" value="ECO:0007669"/>
    <property type="project" value="InterPro"/>
</dbReference>
<dbReference type="SUPFAM" id="SSF46785">
    <property type="entry name" value="Winged helix' DNA-binding domain"/>
    <property type="match status" value="2"/>
</dbReference>
<protein>
    <recommendedName>
        <fullName evidence="1">HTH marR-type domain-containing protein</fullName>
    </recommendedName>
</protein>
<evidence type="ECO:0000313" key="2">
    <source>
        <dbReference type="EMBL" id="PSO07631.1"/>
    </source>
</evidence>
<dbReference type="Gene3D" id="1.10.10.10">
    <property type="entry name" value="Winged helix-like DNA-binding domain superfamily/Winged helix DNA-binding domain"/>
    <property type="match status" value="2"/>
</dbReference>
<dbReference type="InterPro" id="IPR000835">
    <property type="entry name" value="HTH_MarR-typ"/>
</dbReference>
<dbReference type="CDD" id="cd00090">
    <property type="entry name" value="HTH_ARSR"/>
    <property type="match status" value="1"/>
</dbReference>
<evidence type="ECO:0000259" key="1">
    <source>
        <dbReference type="Pfam" id="PF12802"/>
    </source>
</evidence>
<name>A0A2R6C9S1_9ARCH</name>
<dbReference type="InterPro" id="IPR036390">
    <property type="entry name" value="WH_DNA-bd_sf"/>
</dbReference>
<dbReference type="InterPro" id="IPR011991">
    <property type="entry name" value="ArsR-like_HTH"/>
</dbReference>
<dbReference type="Proteomes" id="UP000242015">
    <property type="component" value="Unassembled WGS sequence"/>
</dbReference>